<gene>
    <name evidence="1" type="ORF">BDM02DRAFT_3112299</name>
</gene>
<evidence type="ECO:0000313" key="2">
    <source>
        <dbReference type="Proteomes" id="UP000886501"/>
    </source>
</evidence>
<accession>A0ACB6ZL43</accession>
<proteinExistence type="predicted"/>
<protein>
    <submittedName>
        <fullName evidence="1">Uncharacterized protein</fullName>
    </submittedName>
</protein>
<sequence>MPILLGDFVVPHHDQDSEYGHKETGPKKSKVQARSATSGRHRGHNPEVTGTSKQSRVMTSGTESGSPSRTEREECMLRLLGPPRHH</sequence>
<name>A0ACB6ZL43_THEGA</name>
<reference evidence="1" key="1">
    <citation type="submission" date="2019-10" db="EMBL/GenBank/DDBJ databases">
        <authorList>
            <consortium name="DOE Joint Genome Institute"/>
            <person name="Kuo A."/>
            <person name="Miyauchi S."/>
            <person name="Kiss E."/>
            <person name="Drula E."/>
            <person name="Kohler A."/>
            <person name="Sanchez-Garcia M."/>
            <person name="Andreopoulos B."/>
            <person name="Barry K.W."/>
            <person name="Bonito G."/>
            <person name="Buee M."/>
            <person name="Carver A."/>
            <person name="Chen C."/>
            <person name="Cichocki N."/>
            <person name="Clum A."/>
            <person name="Culley D."/>
            <person name="Crous P.W."/>
            <person name="Fauchery L."/>
            <person name="Girlanda M."/>
            <person name="Hayes R."/>
            <person name="Keri Z."/>
            <person name="Labutti K."/>
            <person name="Lipzen A."/>
            <person name="Lombard V."/>
            <person name="Magnuson J."/>
            <person name="Maillard F."/>
            <person name="Morin E."/>
            <person name="Murat C."/>
            <person name="Nolan M."/>
            <person name="Ohm R."/>
            <person name="Pangilinan J."/>
            <person name="Pereira M."/>
            <person name="Perotto S."/>
            <person name="Peter M."/>
            <person name="Riley R."/>
            <person name="Sitrit Y."/>
            <person name="Stielow B."/>
            <person name="Szollosi G."/>
            <person name="Zifcakova L."/>
            <person name="Stursova M."/>
            <person name="Spatafora J.W."/>
            <person name="Tedersoo L."/>
            <person name="Vaario L.-M."/>
            <person name="Yamada A."/>
            <person name="Yan M."/>
            <person name="Wang P."/>
            <person name="Xu J."/>
            <person name="Bruns T."/>
            <person name="Baldrian P."/>
            <person name="Vilgalys R."/>
            <person name="Henrissat B."/>
            <person name="Grigoriev I.V."/>
            <person name="Hibbett D."/>
            <person name="Nagy L.G."/>
            <person name="Martin F.M."/>
        </authorList>
    </citation>
    <scope>NUCLEOTIDE SEQUENCE</scope>
    <source>
        <strain evidence="1">P2</strain>
    </source>
</reference>
<organism evidence="1 2">
    <name type="scientific">Thelephora ganbajun</name>
    <name type="common">Ganba fungus</name>
    <dbReference type="NCBI Taxonomy" id="370292"/>
    <lineage>
        <taxon>Eukaryota</taxon>
        <taxon>Fungi</taxon>
        <taxon>Dikarya</taxon>
        <taxon>Basidiomycota</taxon>
        <taxon>Agaricomycotina</taxon>
        <taxon>Agaricomycetes</taxon>
        <taxon>Thelephorales</taxon>
        <taxon>Thelephoraceae</taxon>
        <taxon>Thelephora</taxon>
    </lineage>
</organism>
<comment type="caution">
    <text evidence="1">The sequence shown here is derived from an EMBL/GenBank/DDBJ whole genome shotgun (WGS) entry which is preliminary data.</text>
</comment>
<evidence type="ECO:0000313" key="1">
    <source>
        <dbReference type="EMBL" id="KAF9650322.1"/>
    </source>
</evidence>
<reference evidence="1" key="2">
    <citation type="journal article" date="2020" name="Nat. Commun.">
        <title>Large-scale genome sequencing of mycorrhizal fungi provides insights into the early evolution of symbiotic traits.</title>
        <authorList>
            <person name="Miyauchi S."/>
            <person name="Kiss E."/>
            <person name="Kuo A."/>
            <person name="Drula E."/>
            <person name="Kohler A."/>
            <person name="Sanchez-Garcia M."/>
            <person name="Morin E."/>
            <person name="Andreopoulos B."/>
            <person name="Barry K.W."/>
            <person name="Bonito G."/>
            <person name="Buee M."/>
            <person name="Carver A."/>
            <person name="Chen C."/>
            <person name="Cichocki N."/>
            <person name="Clum A."/>
            <person name="Culley D."/>
            <person name="Crous P.W."/>
            <person name="Fauchery L."/>
            <person name="Girlanda M."/>
            <person name="Hayes R.D."/>
            <person name="Keri Z."/>
            <person name="LaButti K."/>
            <person name="Lipzen A."/>
            <person name="Lombard V."/>
            <person name="Magnuson J."/>
            <person name="Maillard F."/>
            <person name="Murat C."/>
            <person name="Nolan M."/>
            <person name="Ohm R.A."/>
            <person name="Pangilinan J."/>
            <person name="Pereira M.F."/>
            <person name="Perotto S."/>
            <person name="Peter M."/>
            <person name="Pfister S."/>
            <person name="Riley R."/>
            <person name="Sitrit Y."/>
            <person name="Stielow J.B."/>
            <person name="Szollosi G."/>
            <person name="Zifcakova L."/>
            <person name="Stursova M."/>
            <person name="Spatafora J.W."/>
            <person name="Tedersoo L."/>
            <person name="Vaario L.M."/>
            <person name="Yamada A."/>
            <person name="Yan M."/>
            <person name="Wang P."/>
            <person name="Xu J."/>
            <person name="Bruns T."/>
            <person name="Baldrian P."/>
            <person name="Vilgalys R."/>
            <person name="Dunand C."/>
            <person name="Henrissat B."/>
            <person name="Grigoriev I.V."/>
            <person name="Hibbett D."/>
            <person name="Nagy L.G."/>
            <person name="Martin F.M."/>
        </authorList>
    </citation>
    <scope>NUCLEOTIDE SEQUENCE</scope>
    <source>
        <strain evidence="1">P2</strain>
    </source>
</reference>
<dbReference type="Proteomes" id="UP000886501">
    <property type="component" value="Unassembled WGS sequence"/>
</dbReference>
<dbReference type="EMBL" id="MU117986">
    <property type="protein sequence ID" value="KAF9650322.1"/>
    <property type="molecule type" value="Genomic_DNA"/>
</dbReference>
<keyword evidence="2" id="KW-1185">Reference proteome</keyword>